<dbReference type="PRINTS" id="PR00377">
    <property type="entry name" value="IMPHPHTASES"/>
</dbReference>
<proteinExistence type="inferred from homology"/>
<dbReference type="PANTHER" id="PTHR20854:SF4">
    <property type="entry name" value="INOSITOL-1-MONOPHOSPHATASE-RELATED"/>
    <property type="match status" value="1"/>
</dbReference>
<accession>A0A2T0RSR1</accession>
<protein>
    <submittedName>
        <fullName evidence="6">Myo-inositol-1(Or 4)-monophosphatase</fullName>
    </submittedName>
</protein>
<evidence type="ECO:0000313" key="7">
    <source>
        <dbReference type="Proteomes" id="UP000239480"/>
    </source>
</evidence>
<dbReference type="PANTHER" id="PTHR20854">
    <property type="entry name" value="INOSITOL MONOPHOSPHATASE"/>
    <property type="match status" value="1"/>
</dbReference>
<gene>
    <name evidence="6" type="ORF">CLV78_10372</name>
</gene>
<dbReference type="GO" id="GO:0046854">
    <property type="term" value="P:phosphatidylinositol phosphate biosynthetic process"/>
    <property type="evidence" value="ECO:0007669"/>
    <property type="project" value="InterPro"/>
</dbReference>
<dbReference type="Gene3D" id="3.30.540.10">
    <property type="entry name" value="Fructose-1,6-Bisphosphatase, subunit A, domain 1"/>
    <property type="match status" value="1"/>
</dbReference>
<dbReference type="CDD" id="cd01638">
    <property type="entry name" value="CysQ"/>
    <property type="match status" value="1"/>
</dbReference>
<evidence type="ECO:0000256" key="1">
    <source>
        <dbReference type="ARBA" id="ARBA00009759"/>
    </source>
</evidence>
<keyword evidence="4 5" id="KW-0460">Magnesium</keyword>
<feature type="binding site" evidence="5">
    <location>
        <position position="206"/>
    </location>
    <ligand>
        <name>Mg(2+)</name>
        <dbReference type="ChEBI" id="CHEBI:18420"/>
        <label>1</label>
        <note>catalytic</note>
    </ligand>
</feature>
<evidence type="ECO:0000313" key="6">
    <source>
        <dbReference type="EMBL" id="PRY24208.1"/>
    </source>
</evidence>
<dbReference type="RefSeq" id="WP_106204594.1">
    <property type="nucleotide sequence ID" value="NZ_PVTD01000003.1"/>
</dbReference>
<dbReference type="OrthoDB" id="9785695at2"/>
<dbReference type="PROSITE" id="PS00630">
    <property type="entry name" value="IMP_2"/>
    <property type="match status" value="1"/>
</dbReference>
<keyword evidence="3" id="KW-0378">Hydrolase</keyword>
<dbReference type="SUPFAM" id="SSF56655">
    <property type="entry name" value="Carbohydrate phosphatase"/>
    <property type="match status" value="1"/>
</dbReference>
<dbReference type="InterPro" id="IPR020550">
    <property type="entry name" value="Inositol_monophosphatase_CS"/>
</dbReference>
<evidence type="ECO:0000256" key="3">
    <source>
        <dbReference type="ARBA" id="ARBA00022801"/>
    </source>
</evidence>
<dbReference type="GO" id="GO:0007165">
    <property type="term" value="P:signal transduction"/>
    <property type="evidence" value="ECO:0007669"/>
    <property type="project" value="TreeGrafter"/>
</dbReference>
<dbReference type="GO" id="GO:0008934">
    <property type="term" value="F:inositol monophosphate 1-phosphatase activity"/>
    <property type="evidence" value="ECO:0007669"/>
    <property type="project" value="TreeGrafter"/>
</dbReference>
<feature type="binding site" evidence="5">
    <location>
        <position position="67"/>
    </location>
    <ligand>
        <name>Mg(2+)</name>
        <dbReference type="ChEBI" id="CHEBI:18420"/>
        <label>1</label>
        <note>catalytic</note>
    </ligand>
</feature>
<comment type="cofactor">
    <cofactor evidence="5">
        <name>Mg(2+)</name>
        <dbReference type="ChEBI" id="CHEBI:18420"/>
    </cofactor>
</comment>
<name>A0A2T0RSR1_9RHOB</name>
<feature type="binding site" evidence="5">
    <location>
        <position position="85"/>
    </location>
    <ligand>
        <name>Mg(2+)</name>
        <dbReference type="ChEBI" id="CHEBI:18420"/>
        <label>1</label>
        <note>catalytic</note>
    </ligand>
</feature>
<dbReference type="Pfam" id="PF00459">
    <property type="entry name" value="Inositol_P"/>
    <property type="match status" value="1"/>
</dbReference>
<dbReference type="GO" id="GO:0006020">
    <property type="term" value="P:inositol metabolic process"/>
    <property type="evidence" value="ECO:0007669"/>
    <property type="project" value="TreeGrafter"/>
</dbReference>
<feature type="binding site" evidence="5">
    <location>
        <position position="87"/>
    </location>
    <ligand>
        <name>Mg(2+)</name>
        <dbReference type="ChEBI" id="CHEBI:18420"/>
        <label>1</label>
        <note>catalytic</note>
    </ligand>
</feature>
<keyword evidence="7" id="KW-1185">Reference proteome</keyword>
<comment type="caution">
    <text evidence="6">The sequence shown here is derived from an EMBL/GenBank/DDBJ whole genome shotgun (WGS) entry which is preliminary data.</text>
</comment>
<dbReference type="Proteomes" id="UP000239480">
    <property type="component" value="Unassembled WGS sequence"/>
</dbReference>
<comment type="similarity">
    <text evidence="1">Belongs to the inositol monophosphatase superfamily.</text>
</comment>
<evidence type="ECO:0000256" key="2">
    <source>
        <dbReference type="ARBA" id="ARBA00022723"/>
    </source>
</evidence>
<dbReference type="AlphaFoldDB" id="A0A2T0RSR1"/>
<dbReference type="EMBL" id="PVTD01000003">
    <property type="protein sequence ID" value="PRY24208.1"/>
    <property type="molecule type" value="Genomic_DNA"/>
</dbReference>
<reference evidence="6 7" key="1">
    <citation type="submission" date="2018-03" db="EMBL/GenBank/DDBJ databases">
        <title>Genomic Encyclopedia of Archaeal and Bacterial Type Strains, Phase II (KMG-II): from individual species to whole genera.</title>
        <authorList>
            <person name="Goeker M."/>
        </authorList>
    </citation>
    <scope>NUCLEOTIDE SEQUENCE [LARGE SCALE GENOMIC DNA]</scope>
    <source>
        <strain evidence="6 7">DSM 29328</strain>
    </source>
</reference>
<keyword evidence="2 5" id="KW-0479">Metal-binding</keyword>
<dbReference type="InterPro" id="IPR020583">
    <property type="entry name" value="Inositol_monoP_metal-BS"/>
</dbReference>
<feature type="binding site" evidence="5">
    <location>
        <position position="88"/>
    </location>
    <ligand>
        <name>Mg(2+)</name>
        <dbReference type="ChEBI" id="CHEBI:18420"/>
        <label>1</label>
        <note>catalytic</note>
    </ligand>
</feature>
<dbReference type="Gene3D" id="3.40.190.80">
    <property type="match status" value="1"/>
</dbReference>
<dbReference type="PROSITE" id="PS00629">
    <property type="entry name" value="IMP_1"/>
    <property type="match status" value="1"/>
</dbReference>
<evidence type="ECO:0000256" key="5">
    <source>
        <dbReference type="PIRSR" id="PIRSR600760-2"/>
    </source>
</evidence>
<organism evidence="6 7">
    <name type="scientific">Aliiruegeria haliotis</name>
    <dbReference type="NCBI Taxonomy" id="1280846"/>
    <lineage>
        <taxon>Bacteria</taxon>
        <taxon>Pseudomonadati</taxon>
        <taxon>Pseudomonadota</taxon>
        <taxon>Alphaproteobacteria</taxon>
        <taxon>Rhodobacterales</taxon>
        <taxon>Roseobacteraceae</taxon>
        <taxon>Aliiruegeria</taxon>
    </lineage>
</organism>
<dbReference type="GO" id="GO:0046872">
    <property type="term" value="F:metal ion binding"/>
    <property type="evidence" value="ECO:0007669"/>
    <property type="project" value="UniProtKB-KW"/>
</dbReference>
<evidence type="ECO:0000256" key="4">
    <source>
        <dbReference type="ARBA" id="ARBA00022842"/>
    </source>
</evidence>
<sequence>MPGSDLALLVDVARSAGEIACRHWQEDHAVWDKGAGQGPVTEADLEVDCMLEDRLLKARPSYGWMSEESADNTARLKCERVFVVDPIDGTRAFTEGQKTWAHSLAVVEDGVAVTAVVYLPLLDKLYTAERDVGAWLNGEPIRASDRTDVRGAEVLMARAAMEPHHWPGGVPDLKRRFRSSLAYRLALVGEGRFDGMLTLRESWEWDIAAGGLIAAEAGALVTDRIGRPLAFNSLTRMSVGVVCAAPGVHTALMAGLTGRG</sequence>
<dbReference type="InterPro" id="IPR000760">
    <property type="entry name" value="Inositol_monophosphatase-like"/>
</dbReference>